<organism evidence="1 2">
    <name type="scientific">Neophaeococcomyces mojaviensis</name>
    <dbReference type="NCBI Taxonomy" id="3383035"/>
    <lineage>
        <taxon>Eukaryota</taxon>
        <taxon>Fungi</taxon>
        <taxon>Dikarya</taxon>
        <taxon>Ascomycota</taxon>
        <taxon>Pezizomycotina</taxon>
        <taxon>Eurotiomycetes</taxon>
        <taxon>Chaetothyriomycetidae</taxon>
        <taxon>Chaetothyriales</taxon>
        <taxon>Chaetothyriales incertae sedis</taxon>
        <taxon>Neophaeococcomyces</taxon>
    </lineage>
</organism>
<evidence type="ECO:0000313" key="2">
    <source>
        <dbReference type="Proteomes" id="UP001172386"/>
    </source>
</evidence>
<dbReference type="EMBL" id="JAPDRQ010000038">
    <property type="protein sequence ID" value="KAJ9659608.1"/>
    <property type="molecule type" value="Genomic_DNA"/>
</dbReference>
<gene>
    <name evidence="1" type="ORF">H2198_003021</name>
</gene>
<reference evidence="1" key="1">
    <citation type="submission" date="2022-10" db="EMBL/GenBank/DDBJ databases">
        <title>Culturing micro-colonial fungi from biological soil crusts in the Mojave desert and describing Neophaeococcomyces mojavensis, and introducing the new genera and species Taxawa tesnikishii.</title>
        <authorList>
            <person name="Kurbessoian T."/>
            <person name="Stajich J.E."/>
        </authorList>
    </citation>
    <scope>NUCLEOTIDE SEQUENCE</scope>
    <source>
        <strain evidence="1">JES_112</strain>
    </source>
</reference>
<evidence type="ECO:0000313" key="1">
    <source>
        <dbReference type="EMBL" id="KAJ9659608.1"/>
    </source>
</evidence>
<accession>A0ACC3ACG4</accession>
<sequence>MGLKGAITSVFAAEISSSHLRGAMVMGWQAGDTLGIWLGFTANLIVSHTTYGDSSWRWQTASVALPALCLIVLVWAIPDSPRLYLKRGKYPQAFQAMCLLRETPLQAARDLFYANAQLQVESDHLLGHLELSMEDSSRLNPALERYQARVKKLRWWNRIWALLANPRTRRALQSALVVMIAQQLCGFNVLAFYSNNFFSWNSPHDNAKLAATWLSWGIGLCNFVCTIPSFWLIDKWGRASLLMATYPGMIVFMLATSLTFVRAGDTVPKAAVEALVYFFTFFYSLGQGPVAFTYSAEVFPLVYREIGMSVVVAANMFGAGLLTLFVPQAQFAGESSWADKDPKDIMRFNRSQAKMLGAFVGLEVLAYLLIFFFVPETARCISTYGEDLNHMSLEELNCIFEQPTFYHARYRLQEALPNMGKQLRWGVCRAFTQKYPRPPSSIVVYRWRPDEASQVCEVPQPNGTSQPSEVPKPDEKGQDSASVAHIECTSPAQVNTERTNRDAQDIPYQRNADKIIEAPILLDSRQPDSQYLNPHDRLPSNEEDAAAAAAAAETVSSKNDVKESR</sequence>
<protein>
    <submittedName>
        <fullName evidence="1">Uncharacterized protein</fullName>
    </submittedName>
</protein>
<dbReference type="Proteomes" id="UP001172386">
    <property type="component" value="Unassembled WGS sequence"/>
</dbReference>
<proteinExistence type="predicted"/>
<keyword evidence="2" id="KW-1185">Reference proteome</keyword>
<comment type="caution">
    <text evidence="1">The sequence shown here is derived from an EMBL/GenBank/DDBJ whole genome shotgun (WGS) entry which is preliminary data.</text>
</comment>
<name>A0ACC3ACG4_9EURO</name>